<proteinExistence type="predicted"/>
<evidence type="ECO:0000313" key="2">
    <source>
        <dbReference type="EMBL" id="KAF2234447.1"/>
    </source>
</evidence>
<sequence>MAKTEPAVKAESNVTKPKSTRAAMKTPYKALASEDNATVAVDALYAGESPEASVLSKTEGFALDLKVRSSRGFTATRTIAITEGKYAGCSAIIFKPESPFRYLELPLEIRDRIHKIILHTGGLIHLRPKSSTKAGITATGYSGKNRLALLGVDKQTRVETFPLIYGKTSFSADTSNTFIKFLVGIGNEARGHLKNVSLDNYIRKDIHMLFMLLAECKELRRFHVAIYPMTGPPAKLARCFSIDAGSWLSSRVTKLGKEMALEPLKFGPRALRTPNGFKPFTEKEMALFYEELEKKM</sequence>
<dbReference type="AlphaFoldDB" id="A0A6A6H904"/>
<dbReference type="OrthoDB" id="62952at2759"/>
<dbReference type="PANTHER" id="PTHR38790">
    <property type="entry name" value="2EXR DOMAIN-CONTAINING PROTEIN-RELATED"/>
    <property type="match status" value="1"/>
</dbReference>
<organism evidence="2 3">
    <name type="scientific">Viridothelium virens</name>
    <name type="common">Speckled blister lichen</name>
    <name type="synonym">Trypethelium virens</name>
    <dbReference type="NCBI Taxonomy" id="1048519"/>
    <lineage>
        <taxon>Eukaryota</taxon>
        <taxon>Fungi</taxon>
        <taxon>Dikarya</taxon>
        <taxon>Ascomycota</taxon>
        <taxon>Pezizomycotina</taxon>
        <taxon>Dothideomycetes</taxon>
        <taxon>Dothideomycetes incertae sedis</taxon>
        <taxon>Trypetheliales</taxon>
        <taxon>Trypetheliaceae</taxon>
        <taxon>Viridothelium</taxon>
    </lineage>
</organism>
<accession>A0A6A6H904</accession>
<protein>
    <submittedName>
        <fullName evidence="2">Uncharacterized protein</fullName>
    </submittedName>
</protein>
<gene>
    <name evidence="2" type="ORF">EV356DRAFT_567107</name>
</gene>
<name>A0A6A6H904_VIRVR</name>
<evidence type="ECO:0000313" key="3">
    <source>
        <dbReference type="Proteomes" id="UP000800092"/>
    </source>
</evidence>
<evidence type="ECO:0000256" key="1">
    <source>
        <dbReference type="SAM" id="MobiDB-lite"/>
    </source>
</evidence>
<dbReference type="Proteomes" id="UP000800092">
    <property type="component" value="Unassembled WGS sequence"/>
</dbReference>
<dbReference type="EMBL" id="ML991798">
    <property type="protein sequence ID" value="KAF2234447.1"/>
    <property type="molecule type" value="Genomic_DNA"/>
</dbReference>
<reference evidence="2" key="1">
    <citation type="journal article" date="2020" name="Stud. Mycol.">
        <title>101 Dothideomycetes genomes: a test case for predicting lifestyles and emergence of pathogens.</title>
        <authorList>
            <person name="Haridas S."/>
            <person name="Albert R."/>
            <person name="Binder M."/>
            <person name="Bloem J."/>
            <person name="Labutti K."/>
            <person name="Salamov A."/>
            <person name="Andreopoulos B."/>
            <person name="Baker S."/>
            <person name="Barry K."/>
            <person name="Bills G."/>
            <person name="Bluhm B."/>
            <person name="Cannon C."/>
            <person name="Castanera R."/>
            <person name="Culley D."/>
            <person name="Daum C."/>
            <person name="Ezra D."/>
            <person name="Gonzalez J."/>
            <person name="Henrissat B."/>
            <person name="Kuo A."/>
            <person name="Liang C."/>
            <person name="Lipzen A."/>
            <person name="Lutzoni F."/>
            <person name="Magnuson J."/>
            <person name="Mondo S."/>
            <person name="Nolan M."/>
            <person name="Ohm R."/>
            <person name="Pangilinan J."/>
            <person name="Park H.-J."/>
            <person name="Ramirez L."/>
            <person name="Alfaro M."/>
            <person name="Sun H."/>
            <person name="Tritt A."/>
            <person name="Yoshinaga Y."/>
            <person name="Zwiers L.-H."/>
            <person name="Turgeon B."/>
            <person name="Goodwin S."/>
            <person name="Spatafora J."/>
            <person name="Crous P."/>
            <person name="Grigoriev I."/>
        </authorList>
    </citation>
    <scope>NUCLEOTIDE SEQUENCE</scope>
    <source>
        <strain evidence="2">Tuck. ex Michener</strain>
    </source>
</reference>
<feature type="region of interest" description="Disordered" evidence="1">
    <location>
        <begin position="1"/>
        <end position="21"/>
    </location>
</feature>
<keyword evidence="3" id="KW-1185">Reference proteome</keyword>